<dbReference type="AlphaFoldDB" id="A0A849STJ8"/>
<evidence type="ECO:0000313" key="1">
    <source>
        <dbReference type="EMBL" id="NOT32569.1"/>
    </source>
</evidence>
<accession>A0A849STJ8</accession>
<sequence>MVRGVSAQRFPSLAPDGTTGAYVAWEDSRFPDTGQRIFVQRVLADGRMVFDRNGTQVGALAGSWPQHEAFVACDDLGNATVAWTDGRTLGHSDVYSQRIAPSGALRWTPSGVALRDTAGQATRIVGLMSAPDRLTLAWSDTRSAPMNSMLPVAQVVDSFGIVPSPWPSNGLTIAPIAAAEFTLAAPVSDLRGGAIFAFHRGEVLLANPFDILAQRLSANADLPSTVAVPVLADRSAVEVAPNPVELGGWTTITFPAIFRPDQRVIITDIAGRRVTMLKPDAGHAARAFVIWDLRDAAGARVRPGLYFACPEFRDSPTATKIVVTQR</sequence>
<gene>
    <name evidence="1" type="ORF">HOP12_00175</name>
</gene>
<evidence type="ECO:0000313" key="2">
    <source>
        <dbReference type="Proteomes" id="UP000580839"/>
    </source>
</evidence>
<name>A0A849STJ8_UNCEI</name>
<comment type="caution">
    <text evidence="1">The sequence shown here is derived from an EMBL/GenBank/DDBJ whole genome shotgun (WGS) entry which is preliminary data.</text>
</comment>
<evidence type="ECO:0008006" key="3">
    <source>
        <dbReference type="Google" id="ProtNLM"/>
    </source>
</evidence>
<reference evidence="1 2" key="1">
    <citation type="submission" date="2020-04" db="EMBL/GenBank/DDBJ databases">
        <title>Metagenomic profiling of ammonia- and methane-oxidizing microorganisms in a Dutch drinking water treatment plant.</title>
        <authorList>
            <person name="Poghosyan L."/>
            <person name="Leucker S."/>
        </authorList>
    </citation>
    <scope>NUCLEOTIDE SEQUENCE [LARGE SCALE GENOMIC DNA]</scope>
    <source>
        <strain evidence="1">S-RSF-IL-03</strain>
    </source>
</reference>
<protein>
    <recommendedName>
        <fullName evidence="3">FlgD Ig-like domain-containing protein</fullName>
    </recommendedName>
</protein>
<organism evidence="1 2">
    <name type="scientific">Eiseniibacteriota bacterium</name>
    <dbReference type="NCBI Taxonomy" id="2212470"/>
    <lineage>
        <taxon>Bacteria</taxon>
        <taxon>Candidatus Eiseniibacteriota</taxon>
    </lineage>
</organism>
<proteinExistence type="predicted"/>
<dbReference type="Proteomes" id="UP000580839">
    <property type="component" value="Unassembled WGS sequence"/>
</dbReference>
<dbReference type="Gene3D" id="2.60.40.4070">
    <property type="match status" value="1"/>
</dbReference>
<dbReference type="EMBL" id="JABFRW010000002">
    <property type="protein sequence ID" value="NOT32569.1"/>
    <property type="molecule type" value="Genomic_DNA"/>
</dbReference>